<proteinExistence type="predicted"/>
<gene>
    <name evidence="2 4" type="ORF">P152DRAFT_169542</name>
</gene>
<dbReference type="RefSeq" id="XP_033530744.1">
    <property type="nucleotide sequence ID" value="XM_033674081.1"/>
</dbReference>
<reference evidence="2 4" key="1">
    <citation type="submission" date="2020-01" db="EMBL/GenBank/DDBJ databases">
        <authorList>
            <consortium name="DOE Joint Genome Institute"/>
            <person name="Haridas S."/>
            <person name="Albert R."/>
            <person name="Binder M."/>
            <person name="Bloem J."/>
            <person name="Labutti K."/>
            <person name="Salamov A."/>
            <person name="Andreopoulos B."/>
            <person name="Baker S.E."/>
            <person name="Barry K."/>
            <person name="Bills G."/>
            <person name="Bluhm B.H."/>
            <person name="Cannon C."/>
            <person name="Castanera R."/>
            <person name="Culley D.E."/>
            <person name="Daum C."/>
            <person name="Ezra D."/>
            <person name="Gonzalez J.B."/>
            <person name="Henrissat B."/>
            <person name="Kuo A."/>
            <person name="Liang C."/>
            <person name="Lipzen A."/>
            <person name="Lutzoni F."/>
            <person name="Magnuson J."/>
            <person name="Mondo S."/>
            <person name="Nolan M."/>
            <person name="Ohm R."/>
            <person name="Pangilinan J."/>
            <person name="Park H.-J."/>
            <person name="Ramirez L."/>
            <person name="Alfaro M."/>
            <person name="Sun H."/>
            <person name="Tritt A."/>
            <person name="Yoshinaga Y."/>
            <person name="Zwiers L.-H."/>
            <person name="Turgeon B.G."/>
            <person name="Goodwin S.B."/>
            <person name="Spatafora J.W."/>
            <person name="Crous P.W."/>
            <person name="Grigoriev I.V."/>
        </authorList>
    </citation>
    <scope>NUCLEOTIDE SEQUENCE</scope>
    <source>
        <strain evidence="2 4">CBS 781.70</strain>
    </source>
</reference>
<keyword evidence="3" id="KW-1185">Reference proteome</keyword>
<dbReference type="EMBL" id="ML975175">
    <property type="protein sequence ID" value="KAF1809113.1"/>
    <property type="molecule type" value="Genomic_DNA"/>
</dbReference>
<keyword evidence="1" id="KW-0812">Transmembrane</keyword>
<dbReference type="Proteomes" id="UP000504638">
    <property type="component" value="Unplaced"/>
</dbReference>
<dbReference type="AlphaFoldDB" id="A0A6G1FTN0"/>
<reference evidence="4" key="3">
    <citation type="submission" date="2025-04" db="UniProtKB">
        <authorList>
            <consortium name="RefSeq"/>
        </authorList>
    </citation>
    <scope>IDENTIFICATION</scope>
    <source>
        <strain evidence="4">CBS 781.70</strain>
    </source>
</reference>
<evidence type="ECO:0000313" key="3">
    <source>
        <dbReference type="Proteomes" id="UP000504638"/>
    </source>
</evidence>
<keyword evidence="1" id="KW-0472">Membrane</keyword>
<keyword evidence="1" id="KW-1133">Transmembrane helix</keyword>
<sequence>MDHDCSDPSLPGSLSASHPQLLPAFSVLAALFFLLLPYSLSAPLPARRRSKCCTLSVYAIVSFAGHFVLENLVNLIC</sequence>
<dbReference type="GeneID" id="54414651"/>
<evidence type="ECO:0000313" key="2">
    <source>
        <dbReference type="EMBL" id="KAF1809113.1"/>
    </source>
</evidence>
<evidence type="ECO:0000313" key="4">
    <source>
        <dbReference type="RefSeq" id="XP_033530744.1"/>
    </source>
</evidence>
<accession>A0A6G1FTN0</accession>
<organism evidence="2">
    <name type="scientific">Eremomyces bilateralis CBS 781.70</name>
    <dbReference type="NCBI Taxonomy" id="1392243"/>
    <lineage>
        <taxon>Eukaryota</taxon>
        <taxon>Fungi</taxon>
        <taxon>Dikarya</taxon>
        <taxon>Ascomycota</taxon>
        <taxon>Pezizomycotina</taxon>
        <taxon>Dothideomycetes</taxon>
        <taxon>Dothideomycetes incertae sedis</taxon>
        <taxon>Eremomycetales</taxon>
        <taxon>Eremomycetaceae</taxon>
        <taxon>Eremomyces</taxon>
    </lineage>
</organism>
<name>A0A6G1FTN0_9PEZI</name>
<feature type="transmembrane region" description="Helical" evidence="1">
    <location>
        <begin position="20"/>
        <end position="40"/>
    </location>
</feature>
<protein>
    <submittedName>
        <fullName evidence="2 4">Uncharacterized protein</fullName>
    </submittedName>
</protein>
<feature type="transmembrane region" description="Helical" evidence="1">
    <location>
        <begin position="52"/>
        <end position="69"/>
    </location>
</feature>
<evidence type="ECO:0000256" key="1">
    <source>
        <dbReference type="SAM" id="Phobius"/>
    </source>
</evidence>
<reference evidence="4" key="2">
    <citation type="submission" date="2020-04" db="EMBL/GenBank/DDBJ databases">
        <authorList>
            <consortium name="NCBI Genome Project"/>
        </authorList>
    </citation>
    <scope>NUCLEOTIDE SEQUENCE</scope>
    <source>
        <strain evidence="4">CBS 781.70</strain>
    </source>
</reference>